<comment type="caution">
    <text evidence="1">The sequence shown here is derived from an EMBL/GenBank/DDBJ whole genome shotgun (WGS) entry which is preliminary data.</text>
</comment>
<organism evidence="1 2">
    <name type="scientific">Jeotgalibacillus terrae</name>
    <dbReference type="NCBI Taxonomy" id="587735"/>
    <lineage>
        <taxon>Bacteria</taxon>
        <taxon>Bacillati</taxon>
        <taxon>Bacillota</taxon>
        <taxon>Bacilli</taxon>
        <taxon>Bacillales</taxon>
        <taxon>Caryophanaceae</taxon>
        <taxon>Jeotgalibacillus</taxon>
    </lineage>
</organism>
<accession>A0ABW5ZGV4</accession>
<sequence>MKTLFLEQVQQLLSDKDYSDLIRNYSHFINTTDQETASLFYYDSDTNEVLVIFTEGGIYLDHCKESHRYPSEFSFEKTYDLVYPNKIGRPSLGVTKKVSLTLSEEIWSFVDRNVKEQSGSRSKYLRGLIERDYIQSQKEVLNE</sequence>
<evidence type="ECO:0000313" key="2">
    <source>
        <dbReference type="Proteomes" id="UP001597561"/>
    </source>
</evidence>
<keyword evidence="2" id="KW-1185">Reference proteome</keyword>
<proteinExistence type="predicted"/>
<dbReference type="RefSeq" id="WP_204731069.1">
    <property type="nucleotide sequence ID" value="NZ_JAFBDK010000040.1"/>
</dbReference>
<dbReference type="EMBL" id="JBHUPG010000018">
    <property type="protein sequence ID" value="MFD2912118.1"/>
    <property type="molecule type" value="Genomic_DNA"/>
</dbReference>
<evidence type="ECO:0000313" key="1">
    <source>
        <dbReference type="EMBL" id="MFD2912118.1"/>
    </source>
</evidence>
<protein>
    <recommendedName>
        <fullName evidence="3">Immunity protein 63 domain-containing protein</fullName>
    </recommendedName>
</protein>
<reference evidence="2" key="1">
    <citation type="journal article" date="2019" name="Int. J. Syst. Evol. Microbiol.">
        <title>The Global Catalogue of Microorganisms (GCM) 10K type strain sequencing project: providing services to taxonomists for standard genome sequencing and annotation.</title>
        <authorList>
            <consortium name="The Broad Institute Genomics Platform"/>
            <consortium name="The Broad Institute Genome Sequencing Center for Infectious Disease"/>
            <person name="Wu L."/>
            <person name="Ma J."/>
        </authorList>
    </citation>
    <scope>NUCLEOTIDE SEQUENCE [LARGE SCALE GENOMIC DNA]</scope>
    <source>
        <strain evidence="2">KCTC 13528</strain>
    </source>
</reference>
<dbReference type="Proteomes" id="UP001597561">
    <property type="component" value="Unassembled WGS sequence"/>
</dbReference>
<evidence type="ECO:0008006" key="3">
    <source>
        <dbReference type="Google" id="ProtNLM"/>
    </source>
</evidence>
<gene>
    <name evidence="1" type="ORF">ACFS5P_09530</name>
</gene>
<name>A0ABW5ZGV4_9BACL</name>